<dbReference type="PANTHER" id="PTHR32196">
    <property type="entry name" value="ABC TRANSPORTER PERMEASE PROTEIN YPHD-RELATED-RELATED"/>
    <property type="match status" value="1"/>
</dbReference>
<dbReference type="PANTHER" id="PTHR32196:SF21">
    <property type="entry name" value="ABC TRANSPORTER PERMEASE PROTEIN YPHD-RELATED"/>
    <property type="match status" value="1"/>
</dbReference>
<evidence type="ECO:0000256" key="7">
    <source>
        <dbReference type="ARBA" id="ARBA00023136"/>
    </source>
</evidence>
<dbReference type="Proteomes" id="UP000659630">
    <property type="component" value="Unassembled WGS sequence"/>
</dbReference>
<feature type="transmembrane region" description="Helical" evidence="8">
    <location>
        <begin position="72"/>
        <end position="89"/>
    </location>
</feature>
<keyword evidence="4" id="KW-0997">Cell inner membrane</keyword>
<protein>
    <submittedName>
        <fullName evidence="9">ABC transporter permease</fullName>
    </submittedName>
</protein>
<name>A0A923I7V4_9FIRM</name>
<evidence type="ECO:0000313" key="10">
    <source>
        <dbReference type="Proteomes" id="UP000659630"/>
    </source>
</evidence>
<proteinExistence type="predicted"/>
<dbReference type="GO" id="GO:0022857">
    <property type="term" value="F:transmembrane transporter activity"/>
    <property type="evidence" value="ECO:0007669"/>
    <property type="project" value="InterPro"/>
</dbReference>
<evidence type="ECO:0000256" key="5">
    <source>
        <dbReference type="ARBA" id="ARBA00022692"/>
    </source>
</evidence>
<evidence type="ECO:0000256" key="1">
    <source>
        <dbReference type="ARBA" id="ARBA00004651"/>
    </source>
</evidence>
<keyword evidence="6 8" id="KW-1133">Transmembrane helix</keyword>
<dbReference type="AlphaFoldDB" id="A0A923I7V4"/>
<comment type="caution">
    <text evidence="9">The sequence shown here is derived from an EMBL/GenBank/DDBJ whole genome shotgun (WGS) entry which is preliminary data.</text>
</comment>
<dbReference type="GO" id="GO:0005886">
    <property type="term" value="C:plasma membrane"/>
    <property type="evidence" value="ECO:0007669"/>
    <property type="project" value="UniProtKB-SubCell"/>
</dbReference>
<organism evidence="9 10">
    <name type="scientific">Anaerofilum hominis</name>
    <dbReference type="NCBI Taxonomy" id="2763016"/>
    <lineage>
        <taxon>Bacteria</taxon>
        <taxon>Bacillati</taxon>
        <taxon>Bacillota</taxon>
        <taxon>Clostridia</taxon>
        <taxon>Eubacteriales</taxon>
        <taxon>Oscillospiraceae</taxon>
        <taxon>Anaerofilum</taxon>
    </lineage>
</organism>
<evidence type="ECO:0000256" key="4">
    <source>
        <dbReference type="ARBA" id="ARBA00022519"/>
    </source>
</evidence>
<dbReference type="CDD" id="cd06579">
    <property type="entry name" value="TM_PBP1_transp_AraH_like"/>
    <property type="match status" value="1"/>
</dbReference>
<accession>A0A923I7V4</accession>
<keyword evidence="3" id="KW-1003">Cell membrane</keyword>
<dbReference type="RefSeq" id="WP_186888252.1">
    <property type="nucleotide sequence ID" value="NZ_JACONZ010000003.1"/>
</dbReference>
<dbReference type="EMBL" id="JACONZ010000003">
    <property type="protein sequence ID" value="MBC5581896.1"/>
    <property type="molecule type" value="Genomic_DNA"/>
</dbReference>
<comment type="subcellular location">
    <subcellularLocation>
        <location evidence="1">Cell membrane</location>
        <topology evidence="1">Multi-pass membrane protein</topology>
    </subcellularLocation>
</comment>
<feature type="transmembrane region" description="Helical" evidence="8">
    <location>
        <begin position="269"/>
        <end position="291"/>
    </location>
</feature>
<gene>
    <name evidence="9" type="ORF">H8S23_10280</name>
</gene>
<keyword evidence="2" id="KW-0813">Transport</keyword>
<reference evidence="9" key="1">
    <citation type="submission" date="2020-08" db="EMBL/GenBank/DDBJ databases">
        <title>Genome public.</title>
        <authorList>
            <person name="Liu C."/>
            <person name="Sun Q."/>
        </authorList>
    </citation>
    <scope>NUCLEOTIDE SEQUENCE</scope>
    <source>
        <strain evidence="9">BX8</strain>
    </source>
</reference>
<keyword evidence="10" id="KW-1185">Reference proteome</keyword>
<dbReference type="InterPro" id="IPR001851">
    <property type="entry name" value="ABC_transp_permease"/>
</dbReference>
<evidence type="ECO:0000256" key="6">
    <source>
        <dbReference type="ARBA" id="ARBA00022989"/>
    </source>
</evidence>
<evidence type="ECO:0000256" key="8">
    <source>
        <dbReference type="SAM" id="Phobius"/>
    </source>
</evidence>
<evidence type="ECO:0000313" key="9">
    <source>
        <dbReference type="EMBL" id="MBC5581896.1"/>
    </source>
</evidence>
<evidence type="ECO:0000256" key="3">
    <source>
        <dbReference type="ARBA" id="ARBA00022475"/>
    </source>
</evidence>
<evidence type="ECO:0000256" key="2">
    <source>
        <dbReference type="ARBA" id="ARBA00022448"/>
    </source>
</evidence>
<feature type="transmembrane region" description="Helical" evidence="8">
    <location>
        <begin position="124"/>
        <end position="142"/>
    </location>
</feature>
<feature type="transmembrane region" description="Helical" evidence="8">
    <location>
        <begin position="44"/>
        <end position="65"/>
    </location>
</feature>
<sequence>MKAQIQKRNIKNFLQNNVILLFLLLLCIFFAVSSDKFLTANNLFLVIRQVSVLGVASLAAAIITLSGGLDISIGNQMTLYALVAAHLMVNRKMSMAVAIPAALCLSLVVGFIIGYVINKFQINPFVATLAFSTVFSGISFGITGGYQISHFSDAFKFISQGYIGAVPMPVILMLIILIAGAFVLNKTCLGRYIYSVGGNEEASRLSGINTQKIKVGAYVAGGFLAGIAAIMMAARLNSVSTTCGDGYTFDAMTAIMLGGVSVRGGKGKVSGILIGILIIGVLNNGLTLIGVESFIQNIVKGLIMLAAICSDSVIYRKRG</sequence>
<feature type="transmembrane region" description="Helical" evidence="8">
    <location>
        <begin position="215"/>
        <end position="234"/>
    </location>
</feature>
<dbReference type="Pfam" id="PF02653">
    <property type="entry name" value="BPD_transp_2"/>
    <property type="match status" value="1"/>
</dbReference>
<keyword evidence="7 8" id="KW-0472">Membrane</keyword>
<feature type="transmembrane region" description="Helical" evidence="8">
    <location>
        <begin position="95"/>
        <end position="117"/>
    </location>
</feature>
<feature type="transmembrane region" description="Helical" evidence="8">
    <location>
        <begin position="162"/>
        <end position="184"/>
    </location>
</feature>
<keyword evidence="5 8" id="KW-0812">Transmembrane</keyword>